<dbReference type="SUPFAM" id="SSF54862">
    <property type="entry name" value="4Fe-4S ferredoxins"/>
    <property type="match status" value="1"/>
</dbReference>
<dbReference type="GO" id="GO:0046872">
    <property type="term" value="F:metal ion binding"/>
    <property type="evidence" value="ECO:0007669"/>
    <property type="project" value="UniProtKB-KW"/>
</dbReference>
<keyword evidence="2" id="KW-0004">4Fe-4S</keyword>
<gene>
    <name evidence="8" type="ORF">GPA_19430</name>
</gene>
<reference evidence="8 9" key="1">
    <citation type="submission" date="2010-03" db="EMBL/GenBank/DDBJ databases">
        <title>The genome sequence of Gordonibacter pamelaeae 7-10-1-bT.</title>
        <authorList>
            <consortium name="metaHIT consortium -- http://www.metahit.eu/"/>
            <person name="Pajon A."/>
            <person name="Turner K."/>
            <person name="Parkhill J."/>
            <person name="Timmis K."/>
            <person name="Oxley A."/>
            <person name="Wurdemann D."/>
        </authorList>
    </citation>
    <scope>NUCLEOTIDE SEQUENCE [LARGE SCALE GENOMIC DNA]</scope>
    <source>
        <strain evidence="9">7-10-1-b</strain>
    </source>
</reference>
<dbReference type="PANTHER" id="PTHR43545:SF4">
    <property type="entry name" value="IRON-SULFUR PROTEIN"/>
    <property type="match status" value="1"/>
</dbReference>
<dbReference type="RefSeq" id="WP_015539678.1">
    <property type="nucleotide sequence ID" value="NC_021021.1"/>
</dbReference>
<dbReference type="Gene3D" id="3.30.70.20">
    <property type="match status" value="1"/>
</dbReference>
<dbReference type="GO" id="GO:0030313">
    <property type="term" value="C:cell envelope"/>
    <property type="evidence" value="ECO:0007669"/>
    <property type="project" value="UniProtKB-SubCell"/>
</dbReference>
<dbReference type="InterPro" id="IPR051555">
    <property type="entry name" value="FDH_Electron_Transfer_Unit"/>
</dbReference>
<dbReference type="PANTHER" id="PTHR43545">
    <property type="entry name" value="FORMATE DEHYDROGENASE, NITRATE-INDUCIBLE, IRON-SULFUR SUBUNIT"/>
    <property type="match status" value="1"/>
</dbReference>
<keyword evidence="9" id="KW-1185">Reference proteome</keyword>
<dbReference type="Pfam" id="PF12797">
    <property type="entry name" value="Fer4_2"/>
    <property type="match status" value="1"/>
</dbReference>
<keyword evidence="3" id="KW-0479">Metal-binding</keyword>
<keyword evidence="4" id="KW-0677">Repeat</keyword>
<feature type="domain" description="4Fe-4S ferredoxin-type" evidence="7">
    <location>
        <begin position="3"/>
        <end position="33"/>
    </location>
</feature>
<dbReference type="InterPro" id="IPR017896">
    <property type="entry name" value="4Fe4S_Fe-S-bd"/>
</dbReference>
<reference evidence="8 9" key="2">
    <citation type="submission" date="2010-03" db="EMBL/GenBank/DDBJ databases">
        <authorList>
            <person name="Pajon A."/>
        </authorList>
    </citation>
    <scope>NUCLEOTIDE SEQUENCE [LARGE SCALE GENOMIC DNA]</scope>
    <source>
        <strain evidence="9">7-10-1-b</strain>
    </source>
</reference>
<dbReference type="PROSITE" id="PS51379">
    <property type="entry name" value="4FE4S_FER_2"/>
    <property type="match status" value="1"/>
</dbReference>
<evidence type="ECO:0000256" key="4">
    <source>
        <dbReference type="ARBA" id="ARBA00022737"/>
    </source>
</evidence>
<protein>
    <recommendedName>
        <fullName evidence="7">4Fe-4S ferredoxin-type domain-containing protein</fullName>
    </recommendedName>
</protein>
<proteinExistence type="predicted"/>
<dbReference type="PATRIC" id="fig|657308.3.peg.1487"/>
<dbReference type="GO" id="GO:0051539">
    <property type="term" value="F:4 iron, 4 sulfur cluster binding"/>
    <property type="evidence" value="ECO:0007669"/>
    <property type="project" value="UniProtKB-KW"/>
</dbReference>
<keyword evidence="6" id="KW-0411">Iron-sulfur</keyword>
<comment type="subcellular location">
    <subcellularLocation>
        <location evidence="1">Cell envelope</location>
    </subcellularLocation>
</comment>
<dbReference type="KEGG" id="gpa:GPA_19430"/>
<evidence type="ECO:0000256" key="2">
    <source>
        <dbReference type="ARBA" id="ARBA00022485"/>
    </source>
</evidence>
<evidence type="ECO:0000313" key="8">
    <source>
        <dbReference type="EMBL" id="CBL04334.1"/>
    </source>
</evidence>
<keyword evidence="5" id="KW-0408">Iron</keyword>
<dbReference type="HOGENOM" id="CLU_151196_0_0_11"/>
<dbReference type="EMBL" id="FP929047">
    <property type="protein sequence ID" value="CBL04334.1"/>
    <property type="molecule type" value="Genomic_DNA"/>
</dbReference>
<dbReference type="Pfam" id="PF13247">
    <property type="entry name" value="Fer4_11"/>
    <property type="match status" value="1"/>
</dbReference>
<dbReference type="Proteomes" id="UP000008805">
    <property type="component" value="Chromosome"/>
</dbReference>
<evidence type="ECO:0000256" key="5">
    <source>
        <dbReference type="ARBA" id="ARBA00023004"/>
    </source>
</evidence>
<evidence type="ECO:0000256" key="6">
    <source>
        <dbReference type="ARBA" id="ARBA00023014"/>
    </source>
</evidence>
<accession>D6E9D7</accession>
<dbReference type="AlphaFoldDB" id="D6E9D7"/>
<evidence type="ECO:0000313" key="9">
    <source>
        <dbReference type="Proteomes" id="UP000008805"/>
    </source>
</evidence>
<evidence type="ECO:0000256" key="3">
    <source>
        <dbReference type="ARBA" id="ARBA00022723"/>
    </source>
</evidence>
<sequence>MAKGLLIDYEFCTGCHSCEMACRKEHGLSDGEFGIKIAEFIWPKRAEGLDWQRTDDWQYTYIPVPLDECDLCAERTAAGKLPTCVHHCQAKVMQYGEIGELALALAEKPKQTLFRP</sequence>
<name>D6E9D7_9ACTN</name>
<organism evidence="8 9">
    <name type="scientific">Gordonibacter pamelaeae 7-10-1-b</name>
    <dbReference type="NCBI Taxonomy" id="657308"/>
    <lineage>
        <taxon>Bacteria</taxon>
        <taxon>Bacillati</taxon>
        <taxon>Actinomycetota</taxon>
        <taxon>Coriobacteriia</taxon>
        <taxon>Eggerthellales</taxon>
        <taxon>Eggerthellaceae</taxon>
        <taxon>Gordonibacter</taxon>
    </lineage>
</organism>
<evidence type="ECO:0000259" key="7">
    <source>
        <dbReference type="PROSITE" id="PS51379"/>
    </source>
</evidence>
<evidence type="ECO:0000256" key="1">
    <source>
        <dbReference type="ARBA" id="ARBA00004196"/>
    </source>
</evidence>
<dbReference type="BioCyc" id="GPAM657308:GPA_RS09050-MONOMER"/>